<gene>
    <name evidence="1" type="ORF">GCM10009807_15700</name>
</gene>
<protein>
    <recommendedName>
        <fullName evidence="3">Uracil-DNA glycosylase-like domain-containing protein</fullName>
    </recommendedName>
</protein>
<evidence type="ECO:0008006" key="3">
    <source>
        <dbReference type="Google" id="ProtNLM"/>
    </source>
</evidence>
<dbReference type="Proteomes" id="UP001500596">
    <property type="component" value="Unassembled WGS sequence"/>
</dbReference>
<accession>A0ABN2GJR3</accession>
<keyword evidence="2" id="KW-1185">Reference proteome</keyword>
<evidence type="ECO:0000313" key="2">
    <source>
        <dbReference type="Proteomes" id="UP001500596"/>
    </source>
</evidence>
<dbReference type="EMBL" id="BAAAPK010000001">
    <property type="protein sequence ID" value="GAA1672410.1"/>
    <property type="molecule type" value="Genomic_DNA"/>
</dbReference>
<comment type="caution">
    <text evidence="1">The sequence shown here is derived from an EMBL/GenBank/DDBJ whole genome shotgun (WGS) entry which is preliminary data.</text>
</comment>
<name>A0ABN2GJR3_9MICO</name>
<proteinExistence type="predicted"/>
<evidence type="ECO:0000313" key="1">
    <source>
        <dbReference type="EMBL" id="GAA1672410.1"/>
    </source>
</evidence>
<organism evidence="1 2">
    <name type="scientific">Microbacterium lacus</name>
    <dbReference type="NCBI Taxonomy" id="415217"/>
    <lineage>
        <taxon>Bacteria</taxon>
        <taxon>Bacillati</taxon>
        <taxon>Actinomycetota</taxon>
        <taxon>Actinomycetes</taxon>
        <taxon>Micrococcales</taxon>
        <taxon>Microbacteriaceae</taxon>
        <taxon>Microbacterium</taxon>
    </lineage>
</organism>
<sequence length="222" mass="25351">MARRMADPEYKRLQESRLDELQILPVNDLATRLQRGRPADEWPPYVSAEHDLEKARIIVLIPRPEPRPRLKVGSGMFSLEDDHPSAERLARVLEAVDLQPRHVMPWHAYPWRDAGRHTHEQLDAGARPLRQLIDLLPRVKAIVAHGEESAYVANRLSSPDIAGTLLRDRGIHVFAARSTSPSAWSGDDATTESALRTVREVYRQAMVHARLRPLEENGKRRR</sequence>
<reference evidence="1 2" key="1">
    <citation type="journal article" date="2019" name="Int. J. Syst. Evol. Microbiol.">
        <title>The Global Catalogue of Microorganisms (GCM) 10K type strain sequencing project: providing services to taxonomists for standard genome sequencing and annotation.</title>
        <authorList>
            <consortium name="The Broad Institute Genomics Platform"/>
            <consortium name="The Broad Institute Genome Sequencing Center for Infectious Disease"/>
            <person name="Wu L."/>
            <person name="Ma J."/>
        </authorList>
    </citation>
    <scope>NUCLEOTIDE SEQUENCE [LARGE SCALE GENOMIC DNA]</scope>
    <source>
        <strain evidence="1 2">JCM 15575</strain>
    </source>
</reference>